<dbReference type="OrthoDB" id="1097733at2759"/>
<evidence type="ECO:0000256" key="5">
    <source>
        <dbReference type="ARBA" id="ARBA00023242"/>
    </source>
</evidence>
<gene>
    <name evidence="8" type="ORF">BJ684DRAFT_4821</name>
</gene>
<dbReference type="PROSITE" id="PS51152">
    <property type="entry name" value="NFYA_HAP2_2"/>
    <property type="match status" value="1"/>
</dbReference>
<evidence type="ECO:0000256" key="3">
    <source>
        <dbReference type="ARBA" id="ARBA00023125"/>
    </source>
</evidence>
<keyword evidence="5 6" id="KW-0539">Nucleus</keyword>
<dbReference type="SMART" id="SM00521">
    <property type="entry name" value="CBF"/>
    <property type="match status" value="1"/>
</dbReference>
<evidence type="ECO:0000256" key="2">
    <source>
        <dbReference type="ARBA" id="ARBA00023015"/>
    </source>
</evidence>
<keyword evidence="2 6" id="KW-0805">Transcription regulation</keyword>
<feature type="compositionally biased region" description="Basic residues" evidence="7">
    <location>
        <begin position="29"/>
        <end position="47"/>
    </location>
</feature>
<dbReference type="InterPro" id="IPR001289">
    <property type="entry name" value="NFYA"/>
</dbReference>
<protein>
    <recommendedName>
        <fullName evidence="6">Transcriptional activator HAP2</fullName>
    </recommendedName>
</protein>
<comment type="function">
    <text evidence="6">Component of the sequence-specific heterotrimeric transcription factor (NF-Y) which specifically recognizes a 5'-CCAAT-3' box motif found in the promoters of its target genes.</text>
</comment>
<evidence type="ECO:0000256" key="6">
    <source>
        <dbReference type="RuleBase" id="RU367155"/>
    </source>
</evidence>
<evidence type="ECO:0000256" key="4">
    <source>
        <dbReference type="ARBA" id="ARBA00023163"/>
    </source>
</evidence>
<name>A0A4P9Y2X8_9FUNG</name>
<keyword evidence="4 6" id="KW-0804">Transcription</keyword>
<dbReference type="AlphaFoldDB" id="A0A4P9Y2X8"/>
<dbReference type="Proteomes" id="UP000267251">
    <property type="component" value="Unassembled WGS sequence"/>
</dbReference>
<comment type="similarity">
    <text evidence="6">Belongs to the NFYA/HAP2 subunit family.</text>
</comment>
<dbReference type="PRINTS" id="PR00616">
    <property type="entry name" value="CCAATSUBUNTB"/>
</dbReference>
<evidence type="ECO:0000313" key="9">
    <source>
        <dbReference type="Proteomes" id="UP000267251"/>
    </source>
</evidence>
<organism evidence="8 9">
    <name type="scientific">Piptocephalis cylindrospora</name>
    <dbReference type="NCBI Taxonomy" id="1907219"/>
    <lineage>
        <taxon>Eukaryota</taxon>
        <taxon>Fungi</taxon>
        <taxon>Fungi incertae sedis</taxon>
        <taxon>Zoopagomycota</taxon>
        <taxon>Zoopagomycotina</taxon>
        <taxon>Zoopagomycetes</taxon>
        <taxon>Zoopagales</taxon>
        <taxon>Piptocephalidaceae</taxon>
        <taxon>Piptocephalis</taxon>
    </lineage>
</organism>
<dbReference type="PANTHER" id="PTHR12632">
    <property type="entry name" value="TRANSCRIPTION FACTOR NF-Y ALPHA-RELATED"/>
    <property type="match status" value="1"/>
</dbReference>
<dbReference type="GO" id="GO:0003700">
    <property type="term" value="F:DNA-binding transcription factor activity"/>
    <property type="evidence" value="ECO:0007669"/>
    <property type="project" value="UniProtKB-UniRule"/>
</dbReference>
<evidence type="ECO:0000256" key="7">
    <source>
        <dbReference type="SAM" id="MobiDB-lite"/>
    </source>
</evidence>
<evidence type="ECO:0000313" key="8">
    <source>
        <dbReference type="EMBL" id="RKP12170.1"/>
    </source>
</evidence>
<comment type="subcellular location">
    <subcellularLocation>
        <location evidence="1 6">Nucleus</location>
    </subcellularLocation>
</comment>
<sequence length="63" mass="7519">EPLYVNARQYHRILKRRAARAKMEERNRVAKARRPYLHESRHKHAMARPRGPGGRFLTKDEIA</sequence>
<dbReference type="GO" id="GO:0005634">
    <property type="term" value="C:nucleus"/>
    <property type="evidence" value="ECO:0007669"/>
    <property type="project" value="UniProtKB-SubCell"/>
</dbReference>
<keyword evidence="3 6" id="KW-0238">DNA-binding</keyword>
<dbReference type="GO" id="GO:0003677">
    <property type="term" value="F:DNA binding"/>
    <property type="evidence" value="ECO:0007669"/>
    <property type="project" value="UniProtKB-KW"/>
</dbReference>
<accession>A0A4P9Y2X8</accession>
<dbReference type="Gene3D" id="6.10.250.2430">
    <property type="match status" value="1"/>
</dbReference>
<comment type="subunit">
    <text evidence="6">Heterotrimer.</text>
</comment>
<feature type="region of interest" description="Disordered" evidence="7">
    <location>
        <begin position="19"/>
        <end position="63"/>
    </location>
</feature>
<feature type="non-terminal residue" evidence="8">
    <location>
        <position position="63"/>
    </location>
</feature>
<keyword evidence="9" id="KW-1185">Reference proteome</keyword>
<reference evidence="9" key="1">
    <citation type="journal article" date="2018" name="Nat. Microbiol.">
        <title>Leveraging single-cell genomics to expand the fungal tree of life.</title>
        <authorList>
            <person name="Ahrendt S.R."/>
            <person name="Quandt C.A."/>
            <person name="Ciobanu D."/>
            <person name="Clum A."/>
            <person name="Salamov A."/>
            <person name="Andreopoulos B."/>
            <person name="Cheng J.F."/>
            <person name="Woyke T."/>
            <person name="Pelin A."/>
            <person name="Henrissat B."/>
            <person name="Reynolds N.K."/>
            <person name="Benny G.L."/>
            <person name="Smith M.E."/>
            <person name="James T.Y."/>
            <person name="Grigoriev I.V."/>
        </authorList>
    </citation>
    <scope>NUCLEOTIDE SEQUENCE [LARGE SCALE GENOMIC DNA]</scope>
</reference>
<dbReference type="Pfam" id="PF02045">
    <property type="entry name" value="CBFB_NFYA"/>
    <property type="match status" value="1"/>
</dbReference>
<evidence type="ECO:0000256" key="1">
    <source>
        <dbReference type="ARBA" id="ARBA00004123"/>
    </source>
</evidence>
<feature type="non-terminal residue" evidence="8">
    <location>
        <position position="1"/>
    </location>
</feature>
<proteinExistence type="inferred from homology"/>
<dbReference type="EMBL" id="KZ988450">
    <property type="protein sequence ID" value="RKP12170.1"/>
    <property type="molecule type" value="Genomic_DNA"/>
</dbReference>